<dbReference type="GO" id="GO:0046872">
    <property type="term" value="F:metal ion binding"/>
    <property type="evidence" value="ECO:0007669"/>
    <property type="project" value="UniProtKB-KW"/>
</dbReference>
<evidence type="ECO:0000259" key="2">
    <source>
        <dbReference type="PROSITE" id="PS50206"/>
    </source>
</evidence>
<dbReference type="CDD" id="cd07724">
    <property type="entry name" value="POD-like_MBL-fold"/>
    <property type="match status" value="1"/>
</dbReference>
<proteinExistence type="predicted"/>
<dbReference type="SUPFAM" id="SSF56281">
    <property type="entry name" value="Metallo-hydrolase/oxidoreductase"/>
    <property type="match status" value="1"/>
</dbReference>
<dbReference type="FunFam" id="3.60.15.10:FF:000030">
    <property type="entry name" value="Metallo-beta-lactamase family protein"/>
    <property type="match status" value="1"/>
</dbReference>
<keyword evidence="1" id="KW-0479">Metal-binding</keyword>
<dbReference type="Gene3D" id="3.60.15.10">
    <property type="entry name" value="Ribonuclease Z/Hydroxyacylglutathione hydrolase-like"/>
    <property type="match status" value="1"/>
</dbReference>
<dbReference type="InterPro" id="IPR051682">
    <property type="entry name" value="Mito_Persulfide_Diox"/>
</dbReference>
<comment type="caution">
    <text evidence="3">The sequence shown here is derived from an EMBL/GenBank/DDBJ whole genome shotgun (WGS) entry which is preliminary data.</text>
</comment>
<dbReference type="CDD" id="cd00158">
    <property type="entry name" value="RHOD"/>
    <property type="match status" value="2"/>
</dbReference>
<dbReference type="FunFam" id="3.40.250.10:FF:000049">
    <property type="entry name" value="Phage shock protein E"/>
    <property type="match status" value="1"/>
</dbReference>
<dbReference type="GO" id="GO:0050313">
    <property type="term" value="F:sulfur dioxygenase activity"/>
    <property type="evidence" value="ECO:0007669"/>
    <property type="project" value="InterPro"/>
</dbReference>
<evidence type="ECO:0000256" key="1">
    <source>
        <dbReference type="ARBA" id="ARBA00022723"/>
    </source>
</evidence>
<organism evidence="3 4">
    <name type="scientific">Roseiconus nitratireducens</name>
    <dbReference type="NCBI Taxonomy" id="2605748"/>
    <lineage>
        <taxon>Bacteria</taxon>
        <taxon>Pseudomonadati</taxon>
        <taxon>Planctomycetota</taxon>
        <taxon>Planctomycetia</taxon>
        <taxon>Pirellulales</taxon>
        <taxon>Pirellulaceae</taxon>
        <taxon>Roseiconus</taxon>
    </lineage>
</organism>
<dbReference type="AlphaFoldDB" id="A0A5M6D9J3"/>
<dbReference type="InterPro" id="IPR001279">
    <property type="entry name" value="Metallo-B-lactamas"/>
</dbReference>
<keyword evidence="4" id="KW-1185">Reference proteome</keyword>
<dbReference type="PANTHER" id="PTHR43084">
    <property type="entry name" value="PERSULFIDE DIOXYGENASE ETHE1"/>
    <property type="match status" value="1"/>
</dbReference>
<accession>A0A5M6D9J3</accession>
<dbReference type="Pfam" id="PF00753">
    <property type="entry name" value="Lactamase_B"/>
    <property type="match status" value="1"/>
</dbReference>
<dbReference type="EMBL" id="VWOX01000007">
    <property type="protein sequence ID" value="KAA5542609.1"/>
    <property type="molecule type" value="Genomic_DNA"/>
</dbReference>
<sequence>MLIQSFFVPGLAIASYLIGDEKSGTAAVVDPTRDVDKFIDFASAHGLHIRHILETHVHADFVCGSRELKSRLKDKPVIHCSGCNGDEWTQPFADDHVREGDSIDLGDLRLEFLHVPGHTPEHIAIQVFDRTRSDQLPWLMFTGDFLFVGDVGRPDLLGEEAQQELAHELYQSLFEKTAALPDFTEIFPAHGAGSLCGKAIGSRQSSTLGFERRFNKSLQQQNESTWVRSLLDQMPLAPAYFKRLKRINRNGADLIGPQLPGQRRWSAKQIRDRICEECLVVDVRPKEAFAAAHIPDSINIPLGENLPTWAGWVLPYDRPTLLVVDDPDDAAKVTTHLLRVGFDDVRGYLDGGIESWETSGYELASLNTVSVHQLDQLMRNRSNLTILDVRTEKEWDGGHIDGAIHIHGGILQDHLDDVPKDRPVSVICGSGYRASIAASFLKRSGFDDVTNVVGGMTAWQAAKLPTV</sequence>
<feature type="domain" description="Rhodanese" evidence="2">
    <location>
        <begin position="380"/>
        <end position="467"/>
    </location>
</feature>
<dbReference type="SMART" id="SM00849">
    <property type="entry name" value="Lactamase_B"/>
    <property type="match status" value="1"/>
</dbReference>
<evidence type="ECO:0000313" key="4">
    <source>
        <dbReference type="Proteomes" id="UP000324479"/>
    </source>
</evidence>
<dbReference type="PANTHER" id="PTHR43084:SF1">
    <property type="entry name" value="PERSULFIDE DIOXYGENASE ETHE1, MITOCHONDRIAL"/>
    <property type="match status" value="1"/>
</dbReference>
<dbReference type="Gene3D" id="3.40.250.10">
    <property type="entry name" value="Rhodanese-like domain"/>
    <property type="match status" value="2"/>
</dbReference>
<dbReference type="Pfam" id="PF00581">
    <property type="entry name" value="Rhodanese"/>
    <property type="match status" value="2"/>
</dbReference>
<dbReference type="PROSITE" id="PS50206">
    <property type="entry name" value="RHODANESE_3"/>
    <property type="match status" value="2"/>
</dbReference>
<feature type="domain" description="Rhodanese" evidence="2">
    <location>
        <begin position="274"/>
        <end position="365"/>
    </location>
</feature>
<dbReference type="RefSeq" id="WP_150077026.1">
    <property type="nucleotide sequence ID" value="NZ_VWOX01000007.1"/>
</dbReference>
<reference evidence="3 4" key="1">
    <citation type="submission" date="2019-08" db="EMBL/GenBank/DDBJ databases">
        <authorList>
            <person name="Dhanesh K."/>
            <person name="Kumar G."/>
            <person name="Sasikala C."/>
            <person name="Venkata Ramana C."/>
        </authorList>
    </citation>
    <scope>NUCLEOTIDE SEQUENCE [LARGE SCALE GENOMIC DNA]</scope>
    <source>
        <strain evidence="3 4">JC645</strain>
    </source>
</reference>
<dbReference type="InterPro" id="IPR044528">
    <property type="entry name" value="POD-like_MBL-fold"/>
</dbReference>
<gene>
    <name evidence="3" type="ORF">FYK55_13825</name>
</gene>
<keyword evidence="3" id="KW-0378">Hydrolase</keyword>
<dbReference type="SMART" id="SM00450">
    <property type="entry name" value="RHOD"/>
    <property type="match status" value="2"/>
</dbReference>
<dbReference type="InterPro" id="IPR036866">
    <property type="entry name" value="RibonucZ/Hydroxyglut_hydro"/>
</dbReference>
<dbReference type="GO" id="GO:0016787">
    <property type="term" value="F:hydrolase activity"/>
    <property type="evidence" value="ECO:0007669"/>
    <property type="project" value="UniProtKB-KW"/>
</dbReference>
<dbReference type="SUPFAM" id="SSF52821">
    <property type="entry name" value="Rhodanese/Cell cycle control phosphatase"/>
    <property type="match status" value="2"/>
</dbReference>
<dbReference type="GO" id="GO:0070813">
    <property type="term" value="P:hydrogen sulfide metabolic process"/>
    <property type="evidence" value="ECO:0007669"/>
    <property type="project" value="TreeGrafter"/>
</dbReference>
<dbReference type="InterPro" id="IPR001763">
    <property type="entry name" value="Rhodanese-like_dom"/>
</dbReference>
<dbReference type="Proteomes" id="UP000324479">
    <property type="component" value="Unassembled WGS sequence"/>
</dbReference>
<dbReference type="InterPro" id="IPR036873">
    <property type="entry name" value="Rhodanese-like_dom_sf"/>
</dbReference>
<protein>
    <submittedName>
        <fullName evidence="3">MBL fold metallo-hydrolase</fullName>
    </submittedName>
</protein>
<name>A0A5M6D9J3_9BACT</name>
<dbReference type="GO" id="GO:0006749">
    <property type="term" value="P:glutathione metabolic process"/>
    <property type="evidence" value="ECO:0007669"/>
    <property type="project" value="InterPro"/>
</dbReference>
<evidence type="ECO:0000313" key="3">
    <source>
        <dbReference type="EMBL" id="KAA5542609.1"/>
    </source>
</evidence>